<dbReference type="Pfam" id="PF13449">
    <property type="entry name" value="Phytase-like"/>
    <property type="match status" value="1"/>
</dbReference>
<reference evidence="2" key="1">
    <citation type="journal article" date="2020" name="mSystems">
        <title>Genome- and Community-Level Interaction Insights into Carbon Utilization and Element Cycling Functions of Hydrothermarchaeota in Hydrothermal Sediment.</title>
        <authorList>
            <person name="Zhou Z."/>
            <person name="Liu Y."/>
            <person name="Xu W."/>
            <person name="Pan J."/>
            <person name="Luo Z.H."/>
            <person name="Li M."/>
        </authorList>
    </citation>
    <scope>NUCLEOTIDE SEQUENCE [LARGE SCALE GENOMIC DNA]</scope>
    <source>
        <strain evidence="2">SpSt-418</strain>
    </source>
</reference>
<dbReference type="AlphaFoldDB" id="A0A7C3PDZ3"/>
<dbReference type="PANTHER" id="PTHR37957">
    <property type="entry name" value="BLR7070 PROTEIN"/>
    <property type="match status" value="1"/>
</dbReference>
<evidence type="ECO:0000259" key="1">
    <source>
        <dbReference type="Pfam" id="PF13449"/>
    </source>
</evidence>
<sequence>MAAPIPQSSVQLAFTLPRVTAERRLFLPLEAEFLGEYKLPSTQFNDTVVGGLSAITYDRQRDRFYALSDDRSEFAPARFYTMRLELDSSDASKPSIQQVAIESVTSLKDEAGQPFAKGSLDPEGIVLSPMRSLFIASEGIPPRDIPPFVKEFDLATGQVKRSLPMPERYLAAQEADQPAQGMQNNLGFESLTMNPGSYGSSGLEPFRLFAVTESALLQDLDPDATQTRNRMLHYMVEAGRSLVVSEHLYLLEPAPIGSIAHGLTEILSLDQGGHFLSLERSFDGSKFSVQLFQLASGGASDISNRESLKGDLRGISPIRKQLLLDLNQLNIPLDNLEGMTLGPKLPDGSTSLVLVSDDNFSSKQVTQFLIFRLKGLK</sequence>
<dbReference type="EMBL" id="DSRU01000116">
    <property type="protein sequence ID" value="HFM97853.1"/>
    <property type="molecule type" value="Genomic_DNA"/>
</dbReference>
<proteinExistence type="predicted"/>
<gene>
    <name evidence="2" type="ORF">ENR64_08800</name>
</gene>
<evidence type="ECO:0000313" key="2">
    <source>
        <dbReference type="EMBL" id="HFM97853.1"/>
    </source>
</evidence>
<protein>
    <submittedName>
        <fullName evidence="2">Esterase-like activity of phytase family protein</fullName>
    </submittedName>
</protein>
<organism evidence="2">
    <name type="scientific">Oscillatoriales cyanobacterium SpSt-418</name>
    <dbReference type="NCBI Taxonomy" id="2282169"/>
    <lineage>
        <taxon>Bacteria</taxon>
        <taxon>Bacillati</taxon>
        <taxon>Cyanobacteriota</taxon>
        <taxon>Cyanophyceae</taxon>
        <taxon>Oscillatoriophycideae</taxon>
        <taxon>Oscillatoriales</taxon>
    </lineage>
</organism>
<feature type="domain" description="Phytase-like" evidence="1">
    <location>
        <begin position="48"/>
        <end position="360"/>
    </location>
</feature>
<comment type="caution">
    <text evidence="2">The sequence shown here is derived from an EMBL/GenBank/DDBJ whole genome shotgun (WGS) entry which is preliminary data.</text>
</comment>
<dbReference type="InterPro" id="IPR027372">
    <property type="entry name" value="Phytase-like_dom"/>
</dbReference>
<dbReference type="PANTHER" id="PTHR37957:SF1">
    <property type="entry name" value="PHYTASE-LIKE DOMAIN-CONTAINING PROTEIN"/>
    <property type="match status" value="1"/>
</dbReference>
<accession>A0A7C3PDZ3</accession>
<name>A0A7C3PDZ3_9CYAN</name>